<keyword evidence="2" id="KW-1185">Reference proteome</keyword>
<proteinExistence type="predicted"/>
<organism evidence="1 2">
    <name type="scientific">Rhodocytophaga rosea</name>
    <dbReference type="NCBI Taxonomy" id="2704465"/>
    <lineage>
        <taxon>Bacteria</taxon>
        <taxon>Pseudomonadati</taxon>
        <taxon>Bacteroidota</taxon>
        <taxon>Cytophagia</taxon>
        <taxon>Cytophagales</taxon>
        <taxon>Rhodocytophagaceae</taxon>
        <taxon>Rhodocytophaga</taxon>
    </lineage>
</organism>
<gene>
    <name evidence="1" type="ORF">GXP67_08820</name>
</gene>
<sequence>MSDKRSLHLEAAFLCGYRKRAMSGKISDTFPGQSMPLQKGYSIKPP</sequence>
<dbReference type="KEGG" id="rhoz:GXP67_08820"/>
<evidence type="ECO:0000313" key="1">
    <source>
        <dbReference type="EMBL" id="QHT66755.1"/>
    </source>
</evidence>
<name>A0A6C0GFW2_9BACT</name>
<dbReference type="RefSeq" id="WP_162442808.1">
    <property type="nucleotide sequence ID" value="NZ_CP048222.1"/>
</dbReference>
<dbReference type="AlphaFoldDB" id="A0A6C0GFW2"/>
<evidence type="ECO:0000313" key="2">
    <source>
        <dbReference type="Proteomes" id="UP000480178"/>
    </source>
</evidence>
<accession>A0A6C0GFW2</accession>
<dbReference type="EMBL" id="CP048222">
    <property type="protein sequence ID" value="QHT66755.1"/>
    <property type="molecule type" value="Genomic_DNA"/>
</dbReference>
<reference evidence="1 2" key="1">
    <citation type="submission" date="2020-01" db="EMBL/GenBank/DDBJ databases">
        <authorList>
            <person name="Kim M.K."/>
        </authorList>
    </citation>
    <scope>NUCLEOTIDE SEQUENCE [LARGE SCALE GENOMIC DNA]</scope>
    <source>
        <strain evidence="1 2">172606-1</strain>
    </source>
</reference>
<protein>
    <submittedName>
        <fullName evidence="1">Uncharacterized protein</fullName>
    </submittedName>
</protein>
<dbReference type="Proteomes" id="UP000480178">
    <property type="component" value="Chromosome"/>
</dbReference>